<dbReference type="SMART" id="SM01102">
    <property type="entry name" value="CRM1_C"/>
    <property type="match status" value="1"/>
</dbReference>
<keyword evidence="5" id="KW-0539">Nucleus</keyword>
<dbReference type="AlphaFoldDB" id="A2DPZ8"/>
<dbReference type="SMR" id="A2DPZ8"/>
<dbReference type="KEGG" id="tva:4775611"/>
<keyword evidence="4" id="KW-0653">Protein transport</keyword>
<dbReference type="GO" id="GO:0005737">
    <property type="term" value="C:cytoplasm"/>
    <property type="evidence" value="ECO:0000318"/>
    <property type="project" value="GO_Central"/>
</dbReference>
<dbReference type="VEuPathDB" id="TrichDB:TVAG_454220"/>
<evidence type="ECO:0000259" key="6">
    <source>
        <dbReference type="PROSITE" id="PS50166"/>
    </source>
</evidence>
<accession>A2DPZ8</accession>
<dbReference type="Proteomes" id="UP000001542">
    <property type="component" value="Unassembled WGS sequence"/>
</dbReference>
<name>A2DPZ8_TRIV3</name>
<dbReference type="Pfam" id="PF18784">
    <property type="entry name" value="CRM1_repeat_2"/>
    <property type="match status" value="1"/>
</dbReference>
<dbReference type="InterPro" id="IPR014877">
    <property type="entry name" value="XPO1_C_dom"/>
</dbReference>
<evidence type="ECO:0000256" key="1">
    <source>
        <dbReference type="ARBA" id="ARBA00004123"/>
    </source>
</evidence>
<dbReference type="Pfam" id="PF18787">
    <property type="entry name" value="CRM1_repeat_3"/>
    <property type="match status" value="1"/>
</dbReference>
<dbReference type="GO" id="GO:0031267">
    <property type="term" value="F:small GTPase binding"/>
    <property type="evidence" value="ECO:0007669"/>
    <property type="project" value="InterPro"/>
</dbReference>
<dbReference type="PANTHER" id="PTHR11223:SF2">
    <property type="entry name" value="EXPORTIN-1"/>
    <property type="match status" value="1"/>
</dbReference>
<dbReference type="RefSeq" id="XP_001329729.1">
    <property type="nucleotide sequence ID" value="XM_001329694.1"/>
</dbReference>
<dbReference type="InterPro" id="IPR013598">
    <property type="entry name" value="Exportin-1/Importin-b-like"/>
</dbReference>
<dbReference type="InterPro" id="IPR016024">
    <property type="entry name" value="ARM-type_fold"/>
</dbReference>
<evidence type="ECO:0000256" key="5">
    <source>
        <dbReference type="ARBA" id="ARBA00023242"/>
    </source>
</evidence>
<dbReference type="InterPro" id="IPR011989">
    <property type="entry name" value="ARM-like"/>
</dbReference>
<evidence type="ECO:0000313" key="8">
    <source>
        <dbReference type="Proteomes" id="UP000001542"/>
    </source>
</evidence>
<organism evidence="7 8">
    <name type="scientific">Trichomonas vaginalis (strain ATCC PRA-98 / G3)</name>
    <dbReference type="NCBI Taxonomy" id="412133"/>
    <lineage>
        <taxon>Eukaryota</taxon>
        <taxon>Metamonada</taxon>
        <taxon>Parabasalia</taxon>
        <taxon>Trichomonadida</taxon>
        <taxon>Trichomonadidae</taxon>
        <taxon>Trichomonas</taxon>
    </lineage>
</organism>
<dbReference type="eggNOG" id="KOG2020">
    <property type="taxonomic scope" value="Eukaryota"/>
</dbReference>
<keyword evidence="8" id="KW-1185">Reference proteome</keyword>
<evidence type="ECO:0000256" key="4">
    <source>
        <dbReference type="ARBA" id="ARBA00022927"/>
    </source>
</evidence>
<dbReference type="Pfam" id="PF03810">
    <property type="entry name" value="IBN_N"/>
    <property type="match status" value="1"/>
</dbReference>
<dbReference type="OrthoDB" id="27218at2759"/>
<dbReference type="VEuPathDB" id="TrichDB:TVAGG3_0552750"/>
<feature type="domain" description="Importin N-terminal" evidence="6">
    <location>
        <begin position="31"/>
        <end position="97"/>
    </location>
</feature>
<dbReference type="GO" id="GO:0005049">
    <property type="term" value="F:nuclear export signal receptor activity"/>
    <property type="evidence" value="ECO:0000318"/>
    <property type="project" value="GO_Central"/>
</dbReference>
<dbReference type="FunFam" id="1.25.10.10:FF:001388">
    <property type="entry name" value="Uncharacterized protein"/>
    <property type="match status" value="1"/>
</dbReference>
<evidence type="ECO:0000256" key="2">
    <source>
        <dbReference type="ARBA" id="ARBA00009466"/>
    </source>
</evidence>
<dbReference type="InterPro" id="IPR045065">
    <property type="entry name" value="XPO1/5"/>
</dbReference>
<gene>
    <name evidence="7" type="ORF">TVAG_454220</name>
</gene>
<dbReference type="Pfam" id="PF08389">
    <property type="entry name" value="Xpo1"/>
    <property type="match status" value="1"/>
</dbReference>
<dbReference type="SUPFAM" id="SSF48371">
    <property type="entry name" value="ARM repeat"/>
    <property type="match status" value="2"/>
</dbReference>
<comment type="similarity">
    <text evidence="2">Belongs to the exportin family.</text>
</comment>
<evidence type="ECO:0000256" key="3">
    <source>
        <dbReference type="ARBA" id="ARBA00022448"/>
    </source>
</evidence>
<dbReference type="PROSITE" id="PS50166">
    <property type="entry name" value="IMPORTIN_B_NT"/>
    <property type="match status" value="1"/>
</dbReference>
<dbReference type="InterPro" id="IPR040485">
    <property type="entry name" value="XPO1_repeat_3"/>
</dbReference>
<sequence length="1023" mass="116439">MFDDLLNQEIEIDVELLNNLCIQARSGNQKANDILLQVKERPDLYSIFDDVMSADADEYTKMLLLQTINNIIKYKWNLLQDQEKESLTNSIIQYIDAYAAAEVSPGIKSAMNLAFASLIIIHLPDETYFTPLLNLTTTEFHLYNNLQILIIFFEEVFEDEKVWLTSVQRNTGKLFIQSHAQQIFSYTLQLIQSTGEELILSRVFSSYKYFINFISLETLGEADFFNMICQGYLQSPNFMPFILDTIDSIFGVDELPEILLQLVPQVFSTVTETVMQVLPPNDDFEVIDPDSGIKIIAEALKLFPSKYPSIVEVEELAQPISLIAQWFCSALNVDDIEVFRTSNDYWNSVLHRYSDKKNPMVEGFKQIYNEVLPHVSRLLMQKMPRPPEVLIVVDSMGGITRDTQKETLEASLFQVVRQNLVIISHIDIEDTILALTEMNNQISSNFDSTKFNSLYWSIGAISGTMKKEKERDFISTILLPLISLCDSTRDENTRAIIAAGIMYICSQYPRFITLNMELFHKIIFKLFDFMGQDVPGIKEMAVQTFNTIGKKAKIYFCNDKEQTPFIFEIIDHIHDIMNPLENLSLRASIYDTISNIANGAKNQNIGINVIKRLTDSLNVNLSVGSSYLDGDNVENVQFSLDCHRFIAMNNPLLYVPTLNNMSGILNGIYSTATQTALNCMKETGNRMWMTSFIRLKSCVLQIYLQILPIYSKSPVDVKDMISSMLMNLLENIVTDYIMTHDEIEYLMENDQTQEEKQMRPGFILMDLRVPEVLDIMSLVCTDIQDALGNQVIDMFCKLVEATYPMLGQRNNYNSYPQIRPALFKMISLFVSTVDLETLSNFIDILTLIDIVQRGEDHPGYDSSAPSFKAMSEIVTKYPKSHDTVEVFQSIFLHAFSTLTDATHKVVFEEQVSTLRSIIINICQIPDISAEILTAWLVDGNVFPNIDVSMTLEAVQQLMRVVEDPAVFRTTIRDILVESKVFTATDPELRLLEAEQLKEIAEQQVSHIPGIEGPAAVDANQVAE</sequence>
<dbReference type="EMBL" id="DS113229">
    <property type="protein sequence ID" value="EAY17594.1"/>
    <property type="molecule type" value="Genomic_DNA"/>
</dbReference>
<dbReference type="InParanoid" id="A2DPZ8"/>
<protein>
    <recommendedName>
        <fullName evidence="6">Importin N-terminal domain-containing protein</fullName>
    </recommendedName>
</protein>
<dbReference type="GO" id="GO:0000055">
    <property type="term" value="P:ribosomal large subunit export from nucleus"/>
    <property type="evidence" value="ECO:0000318"/>
    <property type="project" value="GO_Central"/>
</dbReference>
<dbReference type="Pfam" id="PF08767">
    <property type="entry name" value="CRM1_C"/>
    <property type="match status" value="1"/>
</dbReference>
<dbReference type="GO" id="GO:0000056">
    <property type="term" value="P:ribosomal small subunit export from nucleus"/>
    <property type="evidence" value="ECO:0000318"/>
    <property type="project" value="GO_Central"/>
</dbReference>
<keyword evidence="3" id="KW-0813">Transport</keyword>
<comment type="subcellular location">
    <subcellularLocation>
        <location evidence="1">Nucleus</location>
    </subcellularLocation>
</comment>
<dbReference type="Gene3D" id="1.25.10.10">
    <property type="entry name" value="Leucine-rich Repeat Variant"/>
    <property type="match status" value="2"/>
</dbReference>
<dbReference type="InterPro" id="IPR001494">
    <property type="entry name" value="Importin-beta_N"/>
</dbReference>
<evidence type="ECO:0000313" key="7">
    <source>
        <dbReference type="EMBL" id="EAY17594.1"/>
    </source>
</evidence>
<dbReference type="PANTHER" id="PTHR11223">
    <property type="entry name" value="EXPORTIN 1/5"/>
    <property type="match status" value="1"/>
</dbReference>
<reference evidence="7" key="2">
    <citation type="journal article" date="2007" name="Science">
        <title>Draft genome sequence of the sexually transmitted pathogen Trichomonas vaginalis.</title>
        <authorList>
            <person name="Carlton J.M."/>
            <person name="Hirt R.P."/>
            <person name="Silva J.C."/>
            <person name="Delcher A.L."/>
            <person name="Schatz M."/>
            <person name="Zhao Q."/>
            <person name="Wortman J.R."/>
            <person name="Bidwell S.L."/>
            <person name="Alsmark U.C.M."/>
            <person name="Besteiro S."/>
            <person name="Sicheritz-Ponten T."/>
            <person name="Noel C.J."/>
            <person name="Dacks J.B."/>
            <person name="Foster P.G."/>
            <person name="Simillion C."/>
            <person name="Van de Peer Y."/>
            <person name="Miranda-Saavedra D."/>
            <person name="Barton G.J."/>
            <person name="Westrop G.D."/>
            <person name="Mueller S."/>
            <person name="Dessi D."/>
            <person name="Fiori P.L."/>
            <person name="Ren Q."/>
            <person name="Paulsen I."/>
            <person name="Zhang H."/>
            <person name="Bastida-Corcuera F.D."/>
            <person name="Simoes-Barbosa A."/>
            <person name="Brown M.T."/>
            <person name="Hayes R.D."/>
            <person name="Mukherjee M."/>
            <person name="Okumura C.Y."/>
            <person name="Schneider R."/>
            <person name="Smith A.J."/>
            <person name="Vanacova S."/>
            <person name="Villalvazo M."/>
            <person name="Haas B.J."/>
            <person name="Pertea M."/>
            <person name="Feldblyum T.V."/>
            <person name="Utterback T.R."/>
            <person name="Shu C.L."/>
            <person name="Osoegawa K."/>
            <person name="de Jong P.J."/>
            <person name="Hrdy I."/>
            <person name="Horvathova L."/>
            <person name="Zubacova Z."/>
            <person name="Dolezal P."/>
            <person name="Malik S.B."/>
            <person name="Logsdon J.M. Jr."/>
            <person name="Henze K."/>
            <person name="Gupta A."/>
            <person name="Wang C.C."/>
            <person name="Dunne R.L."/>
            <person name="Upcroft J.A."/>
            <person name="Upcroft P."/>
            <person name="White O."/>
            <person name="Salzberg S.L."/>
            <person name="Tang P."/>
            <person name="Chiu C.-H."/>
            <person name="Lee Y.-S."/>
            <person name="Embley T.M."/>
            <person name="Coombs G.H."/>
            <person name="Mottram J.C."/>
            <person name="Tachezy J."/>
            <person name="Fraser-Liggett C.M."/>
            <person name="Johnson P.J."/>
        </authorList>
    </citation>
    <scope>NUCLEOTIDE SEQUENCE [LARGE SCALE GENOMIC DNA]</scope>
    <source>
        <strain evidence="7">G3</strain>
    </source>
</reference>
<dbReference type="GO" id="GO:0006611">
    <property type="term" value="P:protein export from nucleus"/>
    <property type="evidence" value="ECO:0007669"/>
    <property type="project" value="InterPro"/>
</dbReference>
<reference evidence="7" key="1">
    <citation type="submission" date="2006-10" db="EMBL/GenBank/DDBJ databases">
        <authorList>
            <person name="Amadeo P."/>
            <person name="Zhao Q."/>
            <person name="Wortman J."/>
            <person name="Fraser-Liggett C."/>
            <person name="Carlton J."/>
        </authorList>
    </citation>
    <scope>NUCLEOTIDE SEQUENCE</scope>
    <source>
        <strain evidence="7">G3</strain>
    </source>
</reference>
<dbReference type="STRING" id="5722.A2DPZ8"/>
<proteinExistence type="inferred from homology"/>
<dbReference type="InterPro" id="IPR041235">
    <property type="entry name" value="Exp1_repeat_2"/>
</dbReference>
<dbReference type="GO" id="GO:0005634">
    <property type="term" value="C:nucleus"/>
    <property type="evidence" value="ECO:0000318"/>
    <property type="project" value="GO_Central"/>
</dbReference>